<dbReference type="AlphaFoldDB" id="A0A853CMC6"/>
<dbReference type="Proteomes" id="UP000541969">
    <property type="component" value="Unassembled WGS sequence"/>
</dbReference>
<evidence type="ECO:0000313" key="1">
    <source>
        <dbReference type="EMBL" id="NYJ07408.1"/>
    </source>
</evidence>
<proteinExistence type="predicted"/>
<dbReference type="RefSeq" id="WP_179719239.1">
    <property type="nucleotide sequence ID" value="NZ_JACBZT010000001.1"/>
</dbReference>
<organism evidence="1 2">
    <name type="scientific">Petropleomorpha daqingensis</name>
    <dbReference type="NCBI Taxonomy" id="2026353"/>
    <lineage>
        <taxon>Bacteria</taxon>
        <taxon>Bacillati</taxon>
        <taxon>Actinomycetota</taxon>
        <taxon>Actinomycetes</taxon>
        <taxon>Geodermatophilales</taxon>
        <taxon>Geodermatophilaceae</taxon>
        <taxon>Petropleomorpha</taxon>
    </lineage>
</organism>
<sequence length="62" mass="7037">MAEYRLDTKYGPIDVVTKSIDDGWVAYVEPDQLSVELPPDDGPIAFLEDEAVDRLLKRIDRS</sequence>
<protein>
    <submittedName>
        <fullName evidence="1">Uncharacterized protein</fullName>
    </submittedName>
</protein>
<name>A0A853CMC6_9ACTN</name>
<gene>
    <name evidence="1" type="ORF">GGQ55_003686</name>
</gene>
<comment type="caution">
    <text evidence="1">The sequence shown here is derived from an EMBL/GenBank/DDBJ whole genome shotgun (WGS) entry which is preliminary data.</text>
</comment>
<keyword evidence="2" id="KW-1185">Reference proteome</keyword>
<reference evidence="1 2" key="1">
    <citation type="submission" date="2020-07" db="EMBL/GenBank/DDBJ databases">
        <title>Sequencing the genomes of 1000 actinobacteria strains.</title>
        <authorList>
            <person name="Klenk H.-P."/>
        </authorList>
    </citation>
    <scope>NUCLEOTIDE SEQUENCE [LARGE SCALE GENOMIC DNA]</scope>
    <source>
        <strain evidence="1 2">DSM 104001</strain>
    </source>
</reference>
<dbReference type="EMBL" id="JACBZT010000001">
    <property type="protein sequence ID" value="NYJ07408.1"/>
    <property type="molecule type" value="Genomic_DNA"/>
</dbReference>
<evidence type="ECO:0000313" key="2">
    <source>
        <dbReference type="Proteomes" id="UP000541969"/>
    </source>
</evidence>
<accession>A0A853CMC6</accession>